<protein>
    <submittedName>
        <fullName evidence="3">Uncharacterized protein</fullName>
    </submittedName>
</protein>
<proteinExistence type="predicted"/>
<reference evidence="3" key="1">
    <citation type="submission" date="2022-11" db="UniProtKB">
        <authorList>
            <consortium name="EnsemblMetazoa"/>
        </authorList>
    </citation>
    <scope>IDENTIFICATION</scope>
</reference>
<feature type="compositionally biased region" description="Basic and acidic residues" evidence="2">
    <location>
        <begin position="16"/>
        <end position="27"/>
    </location>
</feature>
<evidence type="ECO:0000256" key="1">
    <source>
        <dbReference type="SAM" id="Coils"/>
    </source>
</evidence>
<dbReference type="AlphaFoldDB" id="A0A914AXA9"/>
<keyword evidence="4" id="KW-1185">Reference proteome</keyword>
<feature type="compositionally biased region" description="Basic residues" evidence="2">
    <location>
        <begin position="69"/>
        <end position="85"/>
    </location>
</feature>
<evidence type="ECO:0000313" key="4">
    <source>
        <dbReference type="Proteomes" id="UP000887568"/>
    </source>
</evidence>
<dbReference type="RefSeq" id="XP_038068159.1">
    <property type="nucleotide sequence ID" value="XM_038212231.1"/>
</dbReference>
<sequence>MASTATEITVKAVENIDRDAEKKDSVLHRPPSGKPVQEKCQCKHTAPSPLTLSGCLGTAQLLFEPTPPVHKKPPRAMSPHVRKIQSAKARLIPSSSSSNVKDNTILPRGGVRDRQRPSSANVPQREAGNRHRPGSAIGNRPVPKQFLTFETKEQKSRPESAEKCGTGNSPKDVGLYKMAAFDVKDAEIKRWKERKKDQQEIVDRSIPEDIAQLRPWLTEDVPMDWCGVDSSSCLIFLPSLLHQVDDLPVVPPVQRADDVMPHTVIPPPPKPFDPKKLFHYDVEKHIPPEPTYESRNQTQARRGIYAADGSLLHDEERYSVNRTQEIIRKEIEDLENLLQGIGNADSSNVMVQYQADISKLQWSVKDTLVKCYQIESHFQKDKPEEPSDLLGLRAYIKEKEEILKQIKARREACLLELERLESEVGMTMQSQVLQVFKRL</sequence>
<evidence type="ECO:0000256" key="2">
    <source>
        <dbReference type="SAM" id="MobiDB-lite"/>
    </source>
</evidence>
<evidence type="ECO:0000313" key="3">
    <source>
        <dbReference type="EnsemblMetazoa" id="XP_038068159.1"/>
    </source>
</evidence>
<feature type="region of interest" description="Disordered" evidence="2">
    <location>
        <begin position="16"/>
        <end position="48"/>
    </location>
</feature>
<organism evidence="3 4">
    <name type="scientific">Patiria miniata</name>
    <name type="common">Bat star</name>
    <name type="synonym">Asterina miniata</name>
    <dbReference type="NCBI Taxonomy" id="46514"/>
    <lineage>
        <taxon>Eukaryota</taxon>
        <taxon>Metazoa</taxon>
        <taxon>Echinodermata</taxon>
        <taxon>Eleutherozoa</taxon>
        <taxon>Asterozoa</taxon>
        <taxon>Asteroidea</taxon>
        <taxon>Valvatacea</taxon>
        <taxon>Valvatida</taxon>
        <taxon>Asterinidae</taxon>
        <taxon>Patiria</taxon>
    </lineage>
</organism>
<dbReference type="OMA" id="YDVEKHI"/>
<feature type="region of interest" description="Disordered" evidence="2">
    <location>
        <begin position="64"/>
        <end position="143"/>
    </location>
</feature>
<feature type="coiled-coil region" evidence="1">
    <location>
        <begin position="396"/>
        <end position="423"/>
    </location>
</feature>
<dbReference type="Proteomes" id="UP000887568">
    <property type="component" value="Unplaced"/>
</dbReference>
<accession>A0A914AXA9</accession>
<dbReference type="EnsemblMetazoa" id="XM_038212231.1">
    <property type="protein sequence ID" value="XP_038068159.1"/>
    <property type="gene ID" value="LOC119737693"/>
</dbReference>
<dbReference type="GeneID" id="119737693"/>
<dbReference type="OrthoDB" id="10045556at2759"/>
<keyword evidence="1" id="KW-0175">Coiled coil</keyword>
<name>A0A914AXA9_PATMI</name>
<feature type="compositionally biased region" description="Polar residues" evidence="2">
    <location>
        <begin position="93"/>
        <end position="102"/>
    </location>
</feature>